<keyword evidence="8" id="KW-0406">Ion transport</keyword>
<feature type="transmembrane region" description="Helical" evidence="12">
    <location>
        <begin position="263"/>
        <end position="282"/>
    </location>
</feature>
<dbReference type="Pfam" id="PF07885">
    <property type="entry name" value="Ion_trans_2"/>
    <property type="match status" value="1"/>
</dbReference>
<dbReference type="PANTHER" id="PTHR10027:SF10">
    <property type="entry name" value="SLOWPOKE 2, ISOFORM D"/>
    <property type="match status" value="1"/>
</dbReference>
<dbReference type="AlphaFoldDB" id="A0AAV0T5C9"/>
<dbReference type="Proteomes" id="UP001162029">
    <property type="component" value="Unassembled WGS sequence"/>
</dbReference>
<evidence type="ECO:0000256" key="4">
    <source>
        <dbReference type="ARBA" id="ARBA00022692"/>
    </source>
</evidence>
<dbReference type="GO" id="GO:0005267">
    <property type="term" value="F:potassium channel activity"/>
    <property type="evidence" value="ECO:0007669"/>
    <property type="project" value="UniProtKB-KW"/>
</dbReference>
<keyword evidence="5" id="KW-0631">Potassium channel</keyword>
<keyword evidence="7 12" id="KW-1133">Transmembrane helix</keyword>
<feature type="compositionally biased region" description="Basic and acidic residues" evidence="11">
    <location>
        <begin position="387"/>
        <end position="399"/>
    </location>
</feature>
<keyword evidence="10" id="KW-0407">Ion channel</keyword>
<dbReference type="SUPFAM" id="SSF81324">
    <property type="entry name" value="Voltage-gated potassium channels"/>
    <property type="match status" value="2"/>
</dbReference>
<feature type="compositionally biased region" description="Basic and acidic residues" evidence="11">
    <location>
        <begin position="370"/>
        <end position="379"/>
    </location>
</feature>
<evidence type="ECO:0000256" key="11">
    <source>
        <dbReference type="SAM" id="MobiDB-lite"/>
    </source>
</evidence>
<dbReference type="GO" id="GO:0016020">
    <property type="term" value="C:membrane"/>
    <property type="evidence" value="ECO:0007669"/>
    <property type="project" value="UniProtKB-SubCell"/>
</dbReference>
<evidence type="ECO:0000256" key="9">
    <source>
        <dbReference type="ARBA" id="ARBA00023136"/>
    </source>
</evidence>
<feature type="transmembrane region" description="Helical" evidence="12">
    <location>
        <begin position="134"/>
        <end position="155"/>
    </location>
</feature>
<evidence type="ECO:0000256" key="10">
    <source>
        <dbReference type="ARBA" id="ARBA00023303"/>
    </source>
</evidence>
<sequence>MTDLIDDACSITDDSAGCYTASWYLIWGQMRYWLLIQVPIIAISLVYEWLELASLKYVERLRKICDSPLTNVVNYLVQIVTSFYVCINWIVRGGLLSVIFSSWSIESLFLIATGVGYGIRWLAAKNKVTFVLQLHNLFDLLSVVAHFAISFQTIVLGNKHLRSWLDFGFIRSYVGYVVVDHLFRRYPNKTFFSQLGELPHANSFLLHVYECSNENGTETILRATNKGTDEYPSCKEMWSFFSSIYFMFVTVSTVGYGDFSPHTVLGQVTVCVIIVFGIYTFANESAAFMALYSDQRGTLLKYDGSRNTAHVVVTGNPSAAQTKDFIREFFHPDHEEAFQSHESDSDDDENEGHNAVAGQSLSEASHSRTFKNDARHGSTHDAYTTMEEGKTSGKNDNHKPQATRLEMDASWSKLDS</sequence>
<evidence type="ECO:0000313" key="15">
    <source>
        <dbReference type="Proteomes" id="UP001162029"/>
    </source>
</evidence>
<evidence type="ECO:0000256" key="2">
    <source>
        <dbReference type="ARBA" id="ARBA00022448"/>
    </source>
</evidence>
<name>A0AAV0T5C9_9STRA</name>
<evidence type="ECO:0000256" key="3">
    <source>
        <dbReference type="ARBA" id="ARBA00022538"/>
    </source>
</evidence>
<dbReference type="Gene3D" id="1.10.287.70">
    <property type="match status" value="1"/>
</dbReference>
<feature type="transmembrane region" description="Helical" evidence="12">
    <location>
        <begin position="32"/>
        <end position="50"/>
    </location>
</feature>
<comment type="caution">
    <text evidence="14">The sequence shown here is derived from an EMBL/GenBank/DDBJ whole genome shotgun (WGS) entry which is preliminary data.</text>
</comment>
<evidence type="ECO:0000256" key="12">
    <source>
        <dbReference type="SAM" id="Phobius"/>
    </source>
</evidence>
<keyword evidence="3" id="KW-0633">Potassium transport</keyword>
<evidence type="ECO:0000256" key="1">
    <source>
        <dbReference type="ARBA" id="ARBA00004141"/>
    </source>
</evidence>
<keyword evidence="15" id="KW-1185">Reference proteome</keyword>
<protein>
    <recommendedName>
        <fullName evidence="13">Potassium channel domain-containing protein</fullName>
    </recommendedName>
</protein>
<evidence type="ECO:0000313" key="14">
    <source>
        <dbReference type="EMBL" id="CAI5713475.1"/>
    </source>
</evidence>
<comment type="subcellular location">
    <subcellularLocation>
        <location evidence="1">Membrane</location>
        <topology evidence="1">Multi-pass membrane protein</topology>
    </subcellularLocation>
</comment>
<feature type="region of interest" description="Disordered" evidence="11">
    <location>
        <begin position="337"/>
        <end position="416"/>
    </location>
</feature>
<proteinExistence type="predicted"/>
<evidence type="ECO:0000259" key="13">
    <source>
        <dbReference type="Pfam" id="PF07885"/>
    </source>
</evidence>
<evidence type="ECO:0000256" key="5">
    <source>
        <dbReference type="ARBA" id="ARBA00022826"/>
    </source>
</evidence>
<feature type="transmembrane region" description="Helical" evidence="12">
    <location>
        <begin position="238"/>
        <end position="257"/>
    </location>
</feature>
<reference evidence="14" key="1">
    <citation type="submission" date="2022-12" db="EMBL/GenBank/DDBJ databases">
        <authorList>
            <person name="Webb A."/>
        </authorList>
    </citation>
    <scope>NUCLEOTIDE SEQUENCE</scope>
    <source>
        <strain evidence="14">Pd1</strain>
    </source>
</reference>
<evidence type="ECO:0000256" key="8">
    <source>
        <dbReference type="ARBA" id="ARBA00023065"/>
    </source>
</evidence>
<feature type="domain" description="Potassium channel" evidence="13">
    <location>
        <begin position="233"/>
        <end position="282"/>
    </location>
</feature>
<keyword evidence="6" id="KW-0630">Potassium</keyword>
<dbReference type="InterPro" id="IPR013099">
    <property type="entry name" value="K_chnl_dom"/>
</dbReference>
<dbReference type="PANTHER" id="PTHR10027">
    <property type="entry name" value="CALCIUM-ACTIVATED POTASSIUM CHANNEL ALPHA CHAIN"/>
    <property type="match status" value="1"/>
</dbReference>
<dbReference type="InterPro" id="IPR047871">
    <property type="entry name" value="K_chnl_Slo-like"/>
</dbReference>
<organism evidence="14 15">
    <name type="scientific">Peronospora destructor</name>
    <dbReference type="NCBI Taxonomy" id="86335"/>
    <lineage>
        <taxon>Eukaryota</taxon>
        <taxon>Sar</taxon>
        <taxon>Stramenopiles</taxon>
        <taxon>Oomycota</taxon>
        <taxon>Peronosporomycetes</taxon>
        <taxon>Peronosporales</taxon>
        <taxon>Peronosporaceae</taxon>
        <taxon>Peronospora</taxon>
    </lineage>
</organism>
<keyword evidence="4 12" id="KW-0812">Transmembrane</keyword>
<gene>
    <name evidence="14" type="ORF">PDE001_LOCUS971</name>
</gene>
<feature type="transmembrane region" description="Helical" evidence="12">
    <location>
        <begin position="103"/>
        <end position="122"/>
    </location>
</feature>
<dbReference type="EMBL" id="CANTFM010000159">
    <property type="protein sequence ID" value="CAI5713475.1"/>
    <property type="molecule type" value="Genomic_DNA"/>
</dbReference>
<keyword evidence="2" id="KW-0813">Transport</keyword>
<evidence type="ECO:0000256" key="7">
    <source>
        <dbReference type="ARBA" id="ARBA00022989"/>
    </source>
</evidence>
<evidence type="ECO:0000256" key="6">
    <source>
        <dbReference type="ARBA" id="ARBA00022958"/>
    </source>
</evidence>
<feature type="transmembrane region" description="Helical" evidence="12">
    <location>
        <begin position="71"/>
        <end position="91"/>
    </location>
</feature>
<keyword evidence="9 12" id="KW-0472">Membrane</keyword>
<accession>A0AAV0T5C9</accession>